<dbReference type="EMBL" id="PNHP01000001">
    <property type="protein sequence ID" value="PMC82198.1"/>
    <property type="molecule type" value="Genomic_DNA"/>
</dbReference>
<protein>
    <recommendedName>
        <fullName evidence="2">Aldoketomutase</fullName>
    </recommendedName>
    <alternativeName>
        <fullName evidence="1">Ketone-aldehyde mutase</fullName>
    </alternativeName>
    <alternativeName>
        <fullName evidence="3">Methylglyoxalase</fullName>
    </alternativeName>
    <alternativeName>
        <fullName evidence="4">S-D-lactoylglutathione methylglyoxal lyase</fullName>
    </alternativeName>
</protein>
<dbReference type="PANTHER" id="PTHR46036">
    <property type="entry name" value="LACTOYLGLUTATHIONE LYASE"/>
    <property type="match status" value="1"/>
</dbReference>
<feature type="domain" description="VOC" evidence="5">
    <location>
        <begin position="2"/>
        <end position="125"/>
    </location>
</feature>
<dbReference type="Proteomes" id="UP000235658">
    <property type="component" value="Unassembled WGS sequence"/>
</dbReference>
<keyword evidence="6" id="KW-0456">Lyase</keyword>
<evidence type="ECO:0000259" key="5">
    <source>
        <dbReference type="PROSITE" id="PS51819"/>
    </source>
</evidence>
<dbReference type="GO" id="GO:0005737">
    <property type="term" value="C:cytoplasm"/>
    <property type="evidence" value="ECO:0007669"/>
    <property type="project" value="TreeGrafter"/>
</dbReference>
<dbReference type="PROSITE" id="PS51819">
    <property type="entry name" value="VOC"/>
    <property type="match status" value="1"/>
</dbReference>
<evidence type="ECO:0000256" key="3">
    <source>
        <dbReference type="ARBA" id="ARBA00032460"/>
    </source>
</evidence>
<reference evidence="6 7" key="1">
    <citation type="submission" date="2017-09" db="EMBL/GenBank/DDBJ databases">
        <title>Bacterial strain isolated from the female urinary microbiota.</title>
        <authorList>
            <person name="Thomas-White K."/>
            <person name="Kumar N."/>
            <person name="Forster S."/>
            <person name="Putonti C."/>
            <person name="Lawley T."/>
            <person name="Wolfe A.J."/>
        </authorList>
    </citation>
    <scope>NUCLEOTIDE SEQUENCE [LARGE SCALE GENOMIC DNA]</scope>
    <source>
        <strain evidence="6 7">UMB0204</strain>
    </source>
</reference>
<dbReference type="RefSeq" id="WP_102197317.1">
    <property type="nucleotide sequence ID" value="NZ_CAUPDS010000010.1"/>
</dbReference>
<evidence type="ECO:0000313" key="7">
    <source>
        <dbReference type="Proteomes" id="UP000235658"/>
    </source>
</evidence>
<accession>A0A2N6UK07</accession>
<organism evidence="6 7">
    <name type="scientific">Anaerococcus hydrogenalis</name>
    <dbReference type="NCBI Taxonomy" id="33029"/>
    <lineage>
        <taxon>Bacteria</taxon>
        <taxon>Bacillati</taxon>
        <taxon>Bacillota</taxon>
        <taxon>Tissierellia</taxon>
        <taxon>Tissierellales</taxon>
        <taxon>Peptoniphilaceae</taxon>
        <taxon>Anaerococcus</taxon>
    </lineage>
</organism>
<dbReference type="InterPro" id="IPR004360">
    <property type="entry name" value="Glyas_Fos-R_dOase_dom"/>
</dbReference>
<dbReference type="PANTHER" id="PTHR46036:SF5">
    <property type="entry name" value="LACTOYLGLUTATHIONE LYASE"/>
    <property type="match status" value="1"/>
</dbReference>
<name>A0A2N6UK07_9FIRM</name>
<sequence>MKFNSIHTCIYTDNDKESIKFYEDALNMHITRRKDYDEDEFSLIYMATEDGAYELELTFNHDGRKYEHGSYYGHMAFKTKEFEKAYDLHKKMGIVSQEIGGLSDGSDKFYFIKDPQGFSIEIIEEK</sequence>
<dbReference type="SUPFAM" id="SSF54593">
    <property type="entry name" value="Glyoxalase/Bleomycin resistance protein/Dihydroxybiphenyl dioxygenase"/>
    <property type="match status" value="1"/>
</dbReference>
<dbReference type="Pfam" id="PF00903">
    <property type="entry name" value="Glyoxalase"/>
    <property type="match status" value="1"/>
</dbReference>
<proteinExistence type="predicted"/>
<evidence type="ECO:0000313" key="6">
    <source>
        <dbReference type="EMBL" id="PMC82198.1"/>
    </source>
</evidence>
<dbReference type="InterPro" id="IPR037523">
    <property type="entry name" value="VOC_core"/>
</dbReference>
<gene>
    <name evidence="6" type="ORF">CJ192_00235</name>
</gene>
<dbReference type="Gene3D" id="3.10.180.10">
    <property type="entry name" value="2,3-Dihydroxybiphenyl 1,2-Dioxygenase, domain 1"/>
    <property type="match status" value="1"/>
</dbReference>
<dbReference type="InterPro" id="IPR029068">
    <property type="entry name" value="Glyas_Bleomycin-R_OHBP_Dase"/>
</dbReference>
<evidence type="ECO:0000256" key="2">
    <source>
        <dbReference type="ARBA" id="ARBA00030892"/>
    </source>
</evidence>
<evidence type="ECO:0000256" key="4">
    <source>
        <dbReference type="ARBA" id="ARBA00033298"/>
    </source>
</evidence>
<dbReference type="GeneID" id="84577604"/>
<dbReference type="AlphaFoldDB" id="A0A2N6UK07"/>
<dbReference type="GO" id="GO:0004462">
    <property type="term" value="F:lactoylglutathione lyase activity"/>
    <property type="evidence" value="ECO:0007669"/>
    <property type="project" value="TreeGrafter"/>
</dbReference>
<comment type="caution">
    <text evidence="6">The sequence shown here is derived from an EMBL/GenBank/DDBJ whole genome shotgun (WGS) entry which is preliminary data.</text>
</comment>
<dbReference type="GO" id="GO:0019243">
    <property type="term" value="P:methylglyoxal catabolic process to D-lactate via S-lactoyl-glutathione"/>
    <property type="evidence" value="ECO:0007669"/>
    <property type="project" value="TreeGrafter"/>
</dbReference>
<evidence type="ECO:0000256" key="1">
    <source>
        <dbReference type="ARBA" id="ARBA00030291"/>
    </source>
</evidence>